<feature type="region of interest" description="Disordered" evidence="1">
    <location>
        <begin position="219"/>
        <end position="242"/>
    </location>
</feature>
<dbReference type="PROSITE" id="PS51154">
    <property type="entry name" value="MACRO"/>
    <property type="match status" value="1"/>
</dbReference>
<dbReference type="PANTHER" id="PTHR11106">
    <property type="entry name" value="GANGLIOSIDE INDUCED DIFFERENTIATION ASSOCIATED PROTEIN 2-RELATED"/>
    <property type="match status" value="1"/>
</dbReference>
<dbReference type="InterPro" id="IPR002589">
    <property type="entry name" value="Macro_dom"/>
</dbReference>
<dbReference type="Gene3D" id="3.40.220.10">
    <property type="entry name" value="Leucine Aminopeptidase, subunit E, domain 1"/>
    <property type="match status" value="1"/>
</dbReference>
<protein>
    <submittedName>
        <fullName evidence="3">A1pp-domain-containing protein</fullName>
    </submittedName>
</protein>
<dbReference type="CDD" id="cd02908">
    <property type="entry name" value="Macro_OAADPr_deacetylase"/>
    <property type="match status" value="1"/>
</dbReference>
<feature type="compositionally biased region" description="Basic and acidic residues" evidence="1">
    <location>
        <begin position="219"/>
        <end position="239"/>
    </location>
</feature>
<dbReference type="EMBL" id="ML996692">
    <property type="protein sequence ID" value="KAF2401612.1"/>
    <property type="molecule type" value="Genomic_DNA"/>
</dbReference>
<sequence length="387" mass="42345">MPPTLAIADIPSLTALYDTGKLRINSPHGCHIPPNEVHNSKISLIRYDITCLNIDAIVNAANTTLMGGGGVDGAIHHAAGRGLFNACSELNGCEVGNAKMTDGFDLPARKIIHTVGPKYFETEQEHTHSEMLRSCYRRSLDLATEAGLRAVAFPSISTGVYGYPTKEAAWVALEAVHSWLDESGDKLDRIVFCTFLEKDLDAYREFLPVIFPHAEVPKAEPKAEVHNERGTSRDPDKDSALPWNRGFAEYLAEKKGISTKQVTPKDNKLNSPSPSPVVEKLPVLAQHTAHIKDMNERTGVCDIEDGGVSIVEPEASSMTASGTLNEEAIDVPSPSDLIEVLPDTSGVLLPPEPKKQKLEQETDEEDEWEKVERPYQATVEDADESEK</sequence>
<feature type="region of interest" description="Disordered" evidence="1">
    <location>
        <begin position="343"/>
        <end position="387"/>
    </location>
</feature>
<dbReference type="SMART" id="SM00506">
    <property type="entry name" value="A1pp"/>
    <property type="match status" value="1"/>
</dbReference>
<evidence type="ECO:0000256" key="1">
    <source>
        <dbReference type="SAM" id="MobiDB-lite"/>
    </source>
</evidence>
<keyword evidence="4" id="KW-1185">Reference proteome</keyword>
<name>A0A6G1I022_9PEZI</name>
<proteinExistence type="predicted"/>
<evidence type="ECO:0000313" key="3">
    <source>
        <dbReference type="EMBL" id="KAF2401612.1"/>
    </source>
</evidence>
<dbReference type="InterPro" id="IPR043472">
    <property type="entry name" value="Macro_dom-like"/>
</dbReference>
<gene>
    <name evidence="3" type="ORF">EJ06DRAFT_555289</name>
</gene>
<dbReference type="AlphaFoldDB" id="A0A6G1I022"/>
<dbReference type="Pfam" id="PF01661">
    <property type="entry name" value="Macro"/>
    <property type="match status" value="1"/>
</dbReference>
<dbReference type="SUPFAM" id="SSF52949">
    <property type="entry name" value="Macro domain-like"/>
    <property type="match status" value="1"/>
</dbReference>
<dbReference type="Proteomes" id="UP000799640">
    <property type="component" value="Unassembled WGS sequence"/>
</dbReference>
<evidence type="ECO:0000259" key="2">
    <source>
        <dbReference type="PROSITE" id="PS51154"/>
    </source>
</evidence>
<reference evidence="3" key="1">
    <citation type="journal article" date="2020" name="Stud. Mycol.">
        <title>101 Dothideomycetes genomes: a test case for predicting lifestyles and emergence of pathogens.</title>
        <authorList>
            <person name="Haridas S."/>
            <person name="Albert R."/>
            <person name="Binder M."/>
            <person name="Bloem J."/>
            <person name="Labutti K."/>
            <person name="Salamov A."/>
            <person name="Andreopoulos B."/>
            <person name="Baker S."/>
            <person name="Barry K."/>
            <person name="Bills G."/>
            <person name="Bluhm B."/>
            <person name="Cannon C."/>
            <person name="Castanera R."/>
            <person name="Culley D."/>
            <person name="Daum C."/>
            <person name="Ezra D."/>
            <person name="Gonzalez J."/>
            <person name="Henrissat B."/>
            <person name="Kuo A."/>
            <person name="Liang C."/>
            <person name="Lipzen A."/>
            <person name="Lutzoni F."/>
            <person name="Magnuson J."/>
            <person name="Mondo S."/>
            <person name="Nolan M."/>
            <person name="Ohm R."/>
            <person name="Pangilinan J."/>
            <person name="Park H.-J."/>
            <person name="Ramirez L."/>
            <person name="Alfaro M."/>
            <person name="Sun H."/>
            <person name="Tritt A."/>
            <person name="Yoshinaga Y."/>
            <person name="Zwiers L.-H."/>
            <person name="Turgeon B."/>
            <person name="Goodwin S."/>
            <person name="Spatafora J."/>
            <person name="Crous P."/>
            <person name="Grigoriev I."/>
        </authorList>
    </citation>
    <scope>NUCLEOTIDE SEQUENCE</scope>
    <source>
        <strain evidence="3">CBS 262.69</strain>
    </source>
</reference>
<feature type="domain" description="Macro" evidence="2">
    <location>
        <begin position="29"/>
        <end position="211"/>
    </location>
</feature>
<accession>A0A6G1I022</accession>
<evidence type="ECO:0000313" key="4">
    <source>
        <dbReference type="Proteomes" id="UP000799640"/>
    </source>
</evidence>
<dbReference type="OrthoDB" id="6077599at2759"/>
<organism evidence="3 4">
    <name type="scientific">Trichodelitschia bisporula</name>
    <dbReference type="NCBI Taxonomy" id="703511"/>
    <lineage>
        <taxon>Eukaryota</taxon>
        <taxon>Fungi</taxon>
        <taxon>Dikarya</taxon>
        <taxon>Ascomycota</taxon>
        <taxon>Pezizomycotina</taxon>
        <taxon>Dothideomycetes</taxon>
        <taxon>Dothideomycetes incertae sedis</taxon>
        <taxon>Phaeotrichales</taxon>
        <taxon>Phaeotrichaceae</taxon>
        <taxon>Trichodelitschia</taxon>
    </lineage>
</organism>
<dbReference type="PANTHER" id="PTHR11106:SF27">
    <property type="entry name" value="MACRO DOMAIN-CONTAINING PROTEIN"/>
    <property type="match status" value="1"/>
</dbReference>